<evidence type="ECO:0000256" key="8">
    <source>
        <dbReference type="HAMAP-Rule" id="MF_00260"/>
    </source>
</evidence>
<comment type="catalytic activity">
    <reaction evidence="7 8">
        <text>4 porphobilinogen + H2O = hydroxymethylbilane + 4 NH4(+)</text>
        <dbReference type="Rhea" id="RHEA:13185"/>
        <dbReference type="ChEBI" id="CHEBI:15377"/>
        <dbReference type="ChEBI" id="CHEBI:28938"/>
        <dbReference type="ChEBI" id="CHEBI:57845"/>
        <dbReference type="ChEBI" id="CHEBI:58126"/>
        <dbReference type="EC" id="2.5.1.61"/>
    </reaction>
</comment>
<evidence type="ECO:0000256" key="5">
    <source>
        <dbReference type="ARBA" id="ARBA00022679"/>
    </source>
</evidence>
<accession>A0A223I2B9</accession>
<dbReference type="SUPFAM" id="SSF53850">
    <property type="entry name" value="Periplasmic binding protein-like II"/>
    <property type="match status" value="1"/>
</dbReference>
<dbReference type="GO" id="GO:0004418">
    <property type="term" value="F:hydroxymethylbilane synthase activity"/>
    <property type="evidence" value="ECO:0007669"/>
    <property type="project" value="UniProtKB-UniRule"/>
</dbReference>
<dbReference type="PROSITE" id="PS00533">
    <property type="entry name" value="PORPHOBILINOGEN_DEAM"/>
    <property type="match status" value="1"/>
</dbReference>
<feature type="domain" description="Porphobilinogen deaminase N-terminal" evidence="9">
    <location>
        <begin position="4"/>
        <end position="206"/>
    </location>
</feature>
<dbReference type="InterPro" id="IPR036803">
    <property type="entry name" value="Porphobilinogen_deaminase_C_sf"/>
</dbReference>
<dbReference type="NCBIfam" id="TIGR00212">
    <property type="entry name" value="hemC"/>
    <property type="match status" value="1"/>
</dbReference>
<comment type="miscellaneous">
    <text evidence="8">The porphobilinogen subunits are added to the dipyrromethane group.</text>
</comment>
<evidence type="ECO:0000313" key="11">
    <source>
        <dbReference type="EMBL" id="AST58840.1"/>
    </source>
</evidence>
<evidence type="ECO:0000256" key="7">
    <source>
        <dbReference type="ARBA" id="ARBA00048169"/>
    </source>
</evidence>
<dbReference type="PIRSF" id="PIRSF001438">
    <property type="entry name" value="4pyrrol_synth_OHMeBilane_synth"/>
    <property type="match status" value="1"/>
</dbReference>
<dbReference type="InterPro" id="IPR022418">
    <property type="entry name" value="Porphobilinogen_deaminase_C"/>
</dbReference>
<dbReference type="InterPro" id="IPR022417">
    <property type="entry name" value="Porphobilin_deaminase_N"/>
</dbReference>
<evidence type="ECO:0000256" key="3">
    <source>
        <dbReference type="ARBA" id="ARBA00005638"/>
    </source>
</evidence>
<dbReference type="PANTHER" id="PTHR11557:SF0">
    <property type="entry name" value="PORPHOBILINOGEN DEAMINASE"/>
    <property type="match status" value="1"/>
</dbReference>
<sequence>MKKIRVGTRSSELALTQTLIVINEIKKYKPNIEFEIVKISTKGDSVLNAPLSEIGGKGLFVKEIEDALINNEIDMAVHSMKDMPYEVPNDLKLLSVYRREDPRDVFISRSEKFIDLKNNARIGTSSLRRSVQLKNLRPDIEIVPIRGNIATRIKKMHELNLDGIVLAASGIKRLGLEDMIKDYFPVELIVPAPCQGILAVEIRRDFEEEFFEIYPMLLDAKTFFESSAERKIMKKFGGNCKIPLGIYSEYKRNGNDDLITVRVSYYKDGKLIKGRETGLMRDIDKIGDRLVEKIGGI</sequence>
<evidence type="ECO:0000259" key="9">
    <source>
        <dbReference type="Pfam" id="PF01379"/>
    </source>
</evidence>
<dbReference type="EMBL" id="CP016893">
    <property type="protein sequence ID" value="AST58840.1"/>
    <property type="molecule type" value="Genomic_DNA"/>
</dbReference>
<comment type="cofactor">
    <cofactor evidence="8">
        <name>dipyrromethane</name>
        <dbReference type="ChEBI" id="CHEBI:60342"/>
    </cofactor>
    <text evidence="8">Binds 1 dipyrromethane group covalently.</text>
</comment>
<dbReference type="Proteomes" id="UP000214975">
    <property type="component" value="Chromosome"/>
</dbReference>
<dbReference type="FunFam" id="3.40.190.10:FF:000005">
    <property type="entry name" value="Porphobilinogen deaminase"/>
    <property type="match status" value="1"/>
</dbReference>
<comment type="pathway">
    <text evidence="2">Porphyrin-containing compound metabolism; protoporphyrin-IX biosynthesis; coproporphyrinogen-III from 5-aminolevulinate: step 2/4.</text>
</comment>
<dbReference type="Pfam" id="PF03900">
    <property type="entry name" value="Porphobil_deamC"/>
    <property type="match status" value="1"/>
</dbReference>
<dbReference type="Gene3D" id="3.40.190.10">
    <property type="entry name" value="Periplasmic binding protein-like II"/>
    <property type="match status" value="2"/>
</dbReference>
<comment type="function">
    <text evidence="1 8">Tetrapolymerization of the monopyrrole PBG into the hydroxymethylbilane pre-uroporphyrinogen in several discrete steps.</text>
</comment>
<keyword evidence="5 8" id="KW-0808">Transferase</keyword>
<dbReference type="HAMAP" id="MF_00260">
    <property type="entry name" value="Porphobil_deam"/>
    <property type="match status" value="1"/>
</dbReference>
<dbReference type="SUPFAM" id="SSF54782">
    <property type="entry name" value="Porphobilinogen deaminase (hydroxymethylbilane synthase), C-terminal domain"/>
    <property type="match status" value="1"/>
</dbReference>
<dbReference type="PANTHER" id="PTHR11557">
    <property type="entry name" value="PORPHOBILINOGEN DEAMINASE"/>
    <property type="match status" value="1"/>
</dbReference>
<dbReference type="RefSeq" id="WP_015311780.1">
    <property type="nucleotide sequence ID" value="NZ_CP016893.1"/>
</dbReference>
<protein>
    <recommendedName>
        <fullName evidence="8">Porphobilinogen deaminase</fullName>
        <shortName evidence="8">PBG</shortName>
        <ecNumber evidence="8">2.5.1.61</ecNumber>
    </recommendedName>
    <alternativeName>
        <fullName evidence="8">Hydroxymethylbilane synthase</fullName>
        <shortName evidence="8">HMBS</shortName>
    </alternativeName>
    <alternativeName>
        <fullName evidence="8">Pre-uroporphyrinogen synthase</fullName>
    </alternativeName>
</protein>
<dbReference type="FunFam" id="3.40.190.10:FF:000004">
    <property type="entry name" value="Porphobilinogen deaminase"/>
    <property type="match status" value="1"/>
</dbReference>
<dbReference type="Pfam" id="PF01379">
    <property type="entry name" value="Porphobil_deam"/>
    <property type="match status" value="1"/>
</dbReference>
<organism evidence="11 12">
    <name type="scientific">Thermoanaerobacterium thermosaccharolyticum</name>
    <name type="common">Clostridium thermosaccharolyticum</name>
    <dbReference type="NCBI Taxonomy" id="1517"/>
    <lineage>
        <taxon>Bacteria</taxon>
        <taxon>Bacillati</taxon>
        <taxon>Bacillota</taxon>
        <taxon>Clostridia</taxon>
        <taxon>Thermoanaerobacterales</taxon>
        <taxon>Thermoanaerobacteraceae</taxon>
        <taxon>Thermoanaerobacterium</taxon>
    </lineage>
</organism>
<dbReference type="GO" id="GO:0005737">
    <property type="term" value="C:cytoplasm"/>
    <property type="evidence" value="ECO:0007669"/>
    <property type="project" value="UniProtKB-UniRule"/>
</dbReference>
<dbReference type="InterPro" id="IPR000860">
    <property type="entry name" value="HemC"/>
</dbReference>
<dbReference type="EC" id="2.5.1.61" evidence="8"/>
<dbReference type="InterPro" id="IPR022419">
    <property type="entry name" value="Porphobilin_deaminase_cofac_BS"/>
</dbReference>
<proteinExistence type="inferred from homology"/>
<evidence type="ECO:0000256" key="1">
    <source>
        <dbReference type="ARBA" id="ARBA00002869"/>
    </source>
</evidence>
<dbReference type="PRINTS" id="PR00151">
    <property type="entry name" value="PORPHBDMNASE"/>
</dbReference>
<keyword evidence="6 8" id="KW-0627">Porphyrin biosynthesis</keyword>
<dbReference type="AlphaFoldDB" id="A0A223I2B9"/>
<evidence type="ECO:0000259" key="10">
    <source>
        <dbReference type="Pfam" id="PF03900"/>
    </source>
</evidence>
<feature type="domain" description="Porphobilinogen deaminase C-terminal" evidence="10">
    <location>
        <begin position="224"/>
        <end position="259"/>
    </location>
</feature>
<evidence type="ECO:0000256" key="6">
    <source>
        <dbReference type="ARBA" id="ARBA00023244"/>
    </source>
</evidence>
<name>A0A223I2B9_THETR</name>
<dbReference type="Gene3D" id="3.30.160.40">
    <property type="entry name" value="Porphobilinogen deaminase, C-terminal domain"/>
    <property type="match status" value="1"/>
</dbReference>
<feature type="modified residue" description="S-(dipyrrolylmethanemethyl)cysteine" evidence="8">
    <location>
        <position position="240"/>
    </location>
</feature>
<evidence type="ECO:0000313" key="12">
    <source>
        <dbReference type="Proteomes" id="UP000214975"/>
    </source>
</evidence>
<reference evidence="11 12" key="1">
    <citation type="submission" date="2016-08" db="EMBL/GenBank/DDBJ databases">
        <title>A novel genetic cassette of butanologenic Thermoanaerobacterium thermosaccharolyticum that directly convert cellulose to butanol.</title>
        <authorList>
            <person name="Li T."/>
            <person name="He J."/>
        </authorList>
    </citation>
    <scope>NUCLEOTIDE SEQUENCE [LARGE SCALE GENOMIC DNA]</scope>
    <source>
        <strain evidence="11 12">TG57</strain>
    </source>
</reference>
<comment type="similarity">
    <text evidence="3 8">Belongs to the HMBS family.</text>
</comment>
<comment type="subunit">
    <text evidence="4 8">Monomer.</text>
</comment>
<evidence type="ECO:0000256" key="2">
    <source>
        <dbReference type="ARBA" id="ARBA00004735"/>
    </source>
</evidence>
<gene>
    <name evidence="8" type="primary">hemC</name>
    <name evidence="11" type="ORF">Thert_03063</name>
</gene>
<evidence type="ECO:0000256" key="4">
    <source>
        <dbReference type="ARBA" id="ARBA00011245"/>
    </source>
</evidence>
<dbReference type="GO" id="GO:0006782">
    <property type="term" value="P:protoporphyrinogen IX biosynthetic process"/>
    <property type="evidence" value="ECO:0007669"/>
    <property type="project" value="UniProtKB-UniRule"/>
</dbReference>